<sequence length="159" mass="18560">MEISVTHIEAGNSEYQGQFESLFREYLSGFSMAFDPAVIEQLFALSYFHGFMSFIDDKPAGFAVCFESFSTYRMQRVMNIHDFMVANRCRGQGVGKAQLHAIEQYCRDNHYLKITLEVADDNVAAKKLYRSCQYEDYRVVLKGQQHWQKYLNHRNKALI</sequence>
<dbReference type="PANTHER" id="PTHR43420">
    <property type="entry name" value="ACETYLTRANSFERASE"/>
    <property type="match status" value="1"/>
</dbReference>
<dbReference type="InterPro" id="IPR050680">
    <property type="entry name" value="YpeA/RimI_acetyltransf"/>
</dbReference>
<dbReference type="OrthoDB" id="9799601at2"/>
<keyword evidence="2" id="KW-0012">Acyltransferase</keyword>
<evidence type="ECO:0000256" key="1">
    <source>
        <dbReference type="ARBA" id="ARBA00022679"/>
    </source>
</evidence>
<keyword evidence="5" id="KW-1185">Reference proteome</keyword>
<reference evidence="4 5" key="1">
    <citation type="submission" date="2014-12" db="EMBL/GenBank/DDBJ databases">
        <title>Mercury Reductase activity and rhizosphere competence traits in the genome of root associated Photobacterium halotolerans MELD1.</title>
        <authorList>
            <person name="Mathew D.C."/>
            <person name="Huang C.-C."/>
        </authorList>
    </citation>
    <scope>NUCLEOTIDE SEQUENCE [LARGE SCALE GENOMIC DNA]</scope>
    <source>
        <strain evidence="4 5">MELD1</strain>
    </source>
</reference>
<dbReference type="Pfam" id="PF00583">
    <property type="entry name" value="Acetyltransf_1"/>
    <property type="match status" value="1"/>
</dbReference>
<evidence type="ECO:0000256" key="2">
    <source>
        <dbReference type="ARBA" id="ARBA00023315"/>
    </source>
</evidence>
<dbReference type="Proteomes" id="UP000033633">
    <property type="component" value="Unassembled WGS sequence"/>
</dbReference>
<comment type="caution">
    <text evidence="4">The sequence shown here is derived from an EMBL/GenBank/DDBJ whole genome shotgun (WGS) entry which is preliminary data.</text>
</comment>
<protein>
    <submittedName>
        <fullName evidence="4">GNAT family acetyltransferase</fullName>
    </submittedName>
</protein>
<dbReference type="SUPFAM" id="SSF55729">
    <property type="entry name" value="Acyl-CoA N-acyltransferases (Nat)"/>
    <property type="match status" value="1"/>
</dbReference>
<accession>A0A0F5VEC9</accession>
<dbReference type="Gene3D" id="3.40.630.30">
    <property type="match status" value="1"/>
</dbReference>
<keyword evidence="1 4" id="KW-0808">Transferase</keyword>
<dbReference type="RefSeq" id="WP_046220785.1">
    <property type="nucleotide sequence ID" value="NZ_JWYV01000008.1"/>
</dbReference>
<proteinExistence type="predicted"/>
<dbReference type="CDD" id="cd04301">
    <property type="entry name" value="NAT_SF"/>
    <property type="match status" value="1"/>
</dbReference>
<dbReference type="InterPro" id="IPR000182">
    <property type="entry name" value="GNAT_dom"/>
</dbReference>
<gene>
    <name evidence="4" type="ORF">KY46_11390</name>
</gene>
<dbReference type="AlphaFoldDB" id="A0A0F5VEC9"/>
<name>A0A0F5VEC9_9GAMM</name>
<dbReference type="GO" id="GO:0016747">
    <property type="term" value="F:acyltransferase activity, transferring groups other than amino-acyl groups"/>
    <property type="evidence" value="ECO:0007669"/>
    <property type="project" value="InterPro"/>
</dbReference>
<dbReference type="PATRIC" id="fig|265726.11.peg.4435"/>
<dbReference type="EMBL" id="JWYV01000008">
    <property type="protein sequence ID" value="KKC99844.1"/>
    <property type="molecule type" value="Genomic_DNA"/>
</dbReference>
<organism evidence="4 5">
    <name type="scientific">Photobacterium halotolerans</name>
    <dbReference type="NCBI Taxonomy" id="265726"/>
    <lineage>
        <taxon>Bacteria</taxon>
        <taxon>Pseudomonadati</taxon>
        <taxon>Pseudomonadota</taxon>
        <taxon>Gammaproteobacteria</taxon>
        <taxon>Vibrionales</taxon>
        <taxon>Vibrionaceae</taxon>
        <taxon>Photobacterium</taxon>
    </lineage>
</organism>
<evidence type="ECO:0000313" key="5">
    <source>
        <dbReference type="Proteomes" id="UP000033633"/>
    </source>
</evidence>
<dbReference type="InterPro" id="IPR016181">
    <property type="entry name" value="Acyl_CoA_acyltransferase"/>
</dbReference>
<evidence type="ECO:0000313" key="4">
    <source>
        <dbReference type="EMBL" id="KKC99844.1"/>
    </source>
</evidence>
<dbReference type="STRING" id="265726.KY46_11390"/>
<evidence type="ECO:0000259" key="3">
    <source>
        <dbReference type="PROSITE" id="PS51186"/>
    </source>
</evidence>
<dbReference type="PROSITE" id="PS51186">
    <property type="entry name" value="GNAT"/>
    <property type="match status" value="1"/>
</dbReference>
<feature type="domain" description="N-acetyltransferase" evidence="3">
    <location>
        <begin position="6"/>
        <end position="159"/>
    </location>
</feature>